<proteinExistence type="predicted"/>
<keyword evidence="4" id="KW-1185">Reference proteome</keyword>
<keyword evidence="1" id="KW-1133">Transmembrane helix</keyword>
<reference evidence="3 4" key="1">
    <citation type="submission" date="2023-05" db="EMBL/GenBank/DDBJ databases">
        <title>Corynebacterium suedekumii sp. nov. and Corynebacterium breve sp. nov. isolated from raw cow's milk.</title>
        <authorList>
            <person name="Baer M.K."/>
            <person name="Mehl L."/>
            <person name="Hellmuth R."/>
            <person name="Marke G."/>
            <person name="Lipski A."/>
        </authorList>
    </citation>
    <scope>NUCLEOTIDE SEQUENCE [LARGE SCALE GENOMIC DNA]</scope>
    <source>
        <strain evidence="3 4">R4</strain>
    </source>
</reference>
<gene>
    <name evidence="3" type="ORF">QP027_03495</name>
</gene>
<dbReference type="InterPro" id="IPR033435">
    <property type="entry name" value="DUF5129"/>
</dbReference>
<dbReference type="Pfam" id="PF17173">
    <property type="entry name" value="DUF5129"/>
    <property type="match status" value="1"/>
</dbReference>
<keyword evidence="1" id="KW-0812">Transmembrane</keyword>
<dbReference type="RefSeq" id="WP_284826023.1">
    <property type="nucleotide sequence ID" value="NZ_CP126969.1"/>
</dbReference>
<protein>
    <submittedName>
        <fullName evidence="3">DUF5129 domain-containing protein</fullName>
    </submittedName>
</protein>
<organism evidence="3 4">
    <name type="scientific">Corynebacterium breve</name>
    <dbReference type="NCBI Taxonomy" id="3049799"/>
    <lineage>
        <taxon>Bacteria</taxon>
        <taxon>Bacillati</taxon>
        <taxon>Actinomycetota</taxon>
        <taxon>Actinomycetes</taxon>
        <taxon>Mycobacteriales</taxon>
        <taxon>Corynebacteriaceae</taxon>
        <taxon>Corynebacterium</taxon>
    </lineage>
</organism>
<evidence type="ECO:0000313" key="4">
    <source>
        <dbReference type="Proteomes" id="UP001225598"/>
    </source>
</evidence>
<feature type="transmembrane region" description="Helical" evidence="1">
    <location>
        <begin position="143"/>
        <end position="165"/>
    </location>
</feature>
<evidence type="ECO:0000256" key="1">
    <source>
        <dbReference type="SAM" id="Phobius"/>
    </source>
</evidence>
<evidence type="ECO:0000313" key="3">
    <source>
        <dbReference type="EMBL" id="WIM68473.1"/>
    </source>
</evidence>
<keyword evidence="1" id="KW-0472">Membrane</keyword>
<evidence type="ECO:0000259" key="2">
    <source>
        <dbReference type="Pfam" id="PF17173"/>
    </source>
</evidence>
<accession>A0ABY8VG49</accession>
<sequence>MLKPIEVQRLENETAQQGLPDVVQQVDYLVFAENDENLNDTVEEYARDNRPDLIAPDDDHFTDGHLIVAVGYDPQMNGVYCGNDVCDQLDLWSGKHLNRTLESAKDFLRDKAIASGLLASVAYAGDEEAVAQDRADSDRADKIALGVGGGFAAVGLMSAGGAIAYSRRKKKRDRIEEARSDYDYVMKHYADTAQRLDEIDIRAHSLTSPLANAELRKQWADVRDRFLELDNAVQSFRGLSVSADDDTFHEHYAELNTAEETTLQVKTAEQNIETIYQVEHGDEGARLELLNELKSDLLQAETTVKSDSLRARVTEQISKLDTLRSDLSAPNFLEQFVVLLGDVSMVLATVDAQEFSDVDREADRTPPAVYDTNYRVGTGVNNYVPFYLMASWHDSDVQAHQAAESSANTSFSSGFSGGGGSSSF</sequence>
<dbReference type="EMBL" id="CP126969">
    <property type="protein sequence ID" value="WIM68473.1"/>
    <property type="molecule type" value="Genomic_DNA"/>
</dbReference>
<dbReference type="Proteomes" id="UP001225598">
    <property type="component" value="Chromosome"/>
</dbReference>
<feature type="domain" description="DUF5129" evidence="2">
    <location>
        <begin position="34"/>
        <end position="197"/>
    </location>
</feature>
<name>A0ABY8VG49_9CORY</name>